<reference evidence="1" key="2">
    <citation type="submission" date="2010-05" db="EMBL/GenBank/DDBJ databases">
        <title>The Genome Sequence of Magnaporthe poae strain ATCC 64411.</title>
        <authorList>
            <consortium name="The Broad Institute Genome Sequencing Platform"/>
            <consortium name="Broad Institute Genome Sequencing Center for Infectious Disease"/>
            <person name="Ma L.-J."/>
            <person name="Dead R."/>
            <person name="Young S."/>
            <person name="Zeng Q."/>
            <person name="Koehrsen M."/>
            <person name="Alvarado L."/>
            <person name="Berlin A."/>
            <person name="Chapman S.B."/>
            <person name="Chen Z."/>
            <person name="Freedman E."/>
            <person name="Gellesch M."/>
            <person name="Goldberg J."/>
            <person name="Griggs A."/>
            <person name="Gujja S."/>
            <person name="Heilman E.R."/>
            <person name="Heiman D."/>
            <person name="Hepburn T."/>
            <person name="Howarth C."/>
            <person name="Jen D."/>
            <person name="Larson L."/>
            <person name="Mehta T."/>
            <person name="Neiman D."/>
            <person name="Pearson M."/>
            <person name="Roberts A."/>
            <person name="Saif S."/>
            <person name="Shea T."/>
            <person name="Shenoy N."/>
            <person name="Sisk P."/>
            <person name="Stolte C."/>
            <person name="Sykes S."/>
            <person name="Walk T."/>
            <person name="White J."/>
            <person name="Yandava C."/>
            <person name="Haas B."/>
            <person name="Nusbaum C."/>
            <person name="Birren B."/>
        </authorList>
    </citation>
    <scope>NUCLEOTIDE SEQUENCE</scope>
    <source>
        <strain evidence="1">ATCC 64411</strain>
    </source>
</reference>
<dbReference type="OMA" id="DQSQGAH"/>
<evidence type="ECO:0000313" key="2">
    <source>
        <dbReference type="EnsemblFungi" id="MAPG_06217T0"/>
    </source>
</evidence>
<accession>A0A0C4E1F7</accession>
<dbReference type="EMBL" id="GL876970">
    <property type="protein sequence ID" value="KLU87215.1"/>
    <property type="molecule type" value="Genomic_DNA"/>
</dbReference>
<name>A0A0C4E1F7_MAGP6</name>
<dbReference type="Proteomes" id="UP000011715">
    <property type="component" value="Unassembled WGS sequence"/>
</dbReference>
<gene>
    <name evidence="1" type="ORF">MAPG_06217</name>
</gene>
<reference evidence="2" key="4">
    <citation type="journal article" date="2015" name="G3 (Bethesda)">
        <title>Genome sequences of three phytopathogenic species of the Magnaporthaceae family of fungi.</title>
        <authorList>
            <person name="Okagaki L.H."/>
            <person name="Nunes C.C."/>
            <person name="Sailsbery J."/>
            <person name="Clay B."/>
            <person name="Brown D."/>
            <person name="John T."/>
            <person name="Oh Y."/>
            <person name="Young N."/>
            <person name="Fitzgerald M."/>
            <person name="Haas B.J."/>
            <person name="Zeng Q."/>
            <person name="Young S."/>
            <person name="Adiconis X."/>
            <person name="Fan L."/>
            <person name="Levin J.Z."/>
            <person name="Mitchell T.K."/>
            <person name="Okubara P.A."/>
            <person name="Farman M.L."/>
            <person name="Kohn L.M."/>
            <person name="Birren B."/>
            <person name="Ma L.-J."/>
            <person name="Dean R.A."/>
        </authorList>
    </citation>
    <scope>NUCLEOTIDE SEQUENCE</scope>
    <source>
        <strain evidence="2">ATCC 64411 / 73-15</strain>
    </source>
</reference>
<reference evidence="2" key="5">
    <citation type="submission" date="2015-06" db="UniProtKB">
        <authorList>
            <consortium name="EnsemblFungi"/>
        </authorList>
    </citation>
    <scope>IDENTIFICATION</scope>
    <source>
        <strain evidence="2">ATCC 64411</strain>
    </source>
</reference>
<sequence length="296" mass="31529">MRCPTLPSIRRRPLISAICGAAALQLLDLLAPTSSSRSFLLPGAFAQQAEGTVWATPHSQYSSSIGVLGCKVDTNRIAYWPGTVDCDKICISLSYEGRTVHLLRVDQSEGAFDVSYDAWNFLTTGSSARANPTAGGAIAMEYREAKPEACASLLHTPDRKLPLSASNSINFLYSCVSLKPSSWVAKNYVLYNVLDPICSWGHDEVCTPPDWAAGENQPKCKSGLGVPSVLTNQPVYNIEYPTGKVLSAATGQVVDLPPSDNAAAAVDSGVRRVGVATKLALYIASSWLVYAVAASI</sequence>
<dbReference type="EMBL" id="ADBL01001493">
    <property type="status" value="NOT_ANNOTATED_CDS"/>
    <property type="molecule type" value="Genomic_DNA"/>
</dbReference>
<dbReference type="PANTHER" id="PTHR38850:SF2">
    <property type="entry name" value="CERATO-PLATANIN"/>
    <property type="match status" value="1"/>
</dbReference>
<proteinExistence type="predicted"/>
<keyword evidence="3" id="KW-1185">Reference proteome</keyword>
<dbReference type="PANTHER" id="PTHR38850">
    <property type="entry name" value="CERATO-PLATANIN"/>
    <property type="match status" value="1"/>
</dbReference>
<reference evidence="1" key="3">
    <citation type="submission" date="2011-03" db="EMBL/GenBank/DDBJ databases">
        <title>Annotation of Magnaporthe poae ATCC 64411.</title>
        <authorList>
            <person name="Ma L.-J."/>
            <person name="Dead R."/>
            <person name="Young S.K."/>
            <person name="Zeng Q."/>
            <person name="Gargeya S."/>
            <person name="Fitzgerald M."/>
            <person name="Haas B."/>
            <person name="Abouelleil A."/>
            <person name="Alvarado L."/>
            <person name="Arachchi H.M."/>
            <person name="Berlin A."/>
            <person name="Brown A."/>
            <person name="Chapman S.B."/>
            <person name="Chen Z."/>
            <person name="Dunbar C."/>
            <person name="Freedman E."/>
            <person name="Gearin G."/>
            <person name="Gellesch M."/>
            <person name="Goldberg J."/>
            <person name="Griggs A."/>
            <person name="Gujja S."/>
            <person name="Heiman D."/>
            <person name="Howarth C."/>
            <person name="Larson L."/>
            <person name="Lui A."/>
            <person name="MacDonald P.J.P."/>
            <person name="Mehta T."/>
            <person name="Montmayeur A."/>
            <person name="Murphy C."/>
            <person name="Neiman D."/>
            <person name="Pearson M."/>
            <person name="Priest M."/>
            <person name="Roberts A."/>
            <person name="Saif S."/>
            <person name="Shea T."/>
            <person name="Shenoy N."/>
            <person name="Sisk P."/>
            <person name="Stolte C."/>
            <person name="Sykes S."/>
            <person name="Yandava C."/>
            <person name="Wortman J."/>
            <person name="Nusbaum C."/>
            <person name="Birren B."/>
        </authorList>
    </citation>
    <scope>NUCLEOTIDE SEQUENCE</scope>
    <source>
        <strain evidence="1">ATCC 64411</strain>
    </source>
</reference>
<organism evidence="2 3">
    <name type="scientific">Magnaporthiopsis poae (strain ATCC 64411 / 73-15)</name>
    <name type="common">Kentucky bluegrass fungus</name>
    <name type="synonym">Magnaporthe poae</name>
    <dbReference type="NCBI Taxonomy" id="644358"/>
    <lineage>
        <taxon>Eukaryota</taxon>
        <taxon>Fungi</taxon>
        <taxon>Dikarya</taxon>
        <taxon>Ascomycota</taxon>
        <taxon>Pezizomycotina</taxon>
        <taxon>Sordariomycetes</taxon>
        <taxon>Sordariomycetidae</taxon>
        <taxon>Magnaporthales</taxon>
        <taxon>Magnaporthaceae</taxon>
        <taxon>Magnaporthiopsis</taxon>
    </lineage>
</organism>
<dbReference type="Gene3D" id="2.40.40.10">
    <property type="entry name" value="RlpA-like domain"/>
    <property type="match status" value="1"/>
</dbReference>
<dbReference type="InterPro" id="IPR036908">
    <property type="entry name" value="RlpA-like_sf"/>
</dbReference>
<evidence type="ECO:0000313" key="1">
    <source>
        <dbReference type="EMBL" id="KLU87215.1"/>
    </source>
</evidence>
<evidence type="ECO:0008006" key="4">
    <source>
        <dbReference type="Google" id="ProtNLM"/>
    </source>
</evidence>
<dbReference type="AlphaFoldDB" id="A0A0C4E1F7"/>
<evidence type="ECO:0000313" key="3">
    <source>
        <dbReference type="Proteomes" id="UP000011715"/>
    </source>
</evidence>
<reference evidence="3" key="1">
    <citation type="submission" date="2010-05" db="EMBL/GenBank/DDBJ databases">
        <title>The genome sequence of Magnaporthe poae strain ATCC 64411.</title>
        <authorList>
            <person name="Ma L.-J."/>
            <person name="Dead R."/>
            <person name="Young S."/>
            <person name="Zeng Q."/>
            <person name="Koehrsen M."/>
            <person name="Alvarado L."/>
            <person name="Berlin A."/>
            <person name="Chapman S.B."/>
            <person name="Chen Z."/>
            <person name="Freedman E."/>
            <person name="Gellesch M."/>
            <person name="Goldberg J."/>
            <person name="Griggs A."/>
            <person name="Gujja S."/>
            <person name="Heilman E.R."/>
            <person name="Heiman D."/>
            <person name="Hepburn T."/>
            <person name="Howarth C."/>
            <person name="Jen D."/>
            <person name="Larson L."/>
            <person name="Mehta T."/>
            <person name="Neiman D."/>
            <person name="Pearson M."/>
            <person name="Roberts A."/>
            <person name="Saif S."/>
            <person name="Shea T."/>
            <person name="Shenoy N."/>
            <person name="Sisk P."/>
            <person name="Stolte C."/>
            <person name="Sykes S."/>
            <person name="Walk T."/>
            <person name="White J."/>
            <person name="Yandava C."/>
            <person name="Haas B."/>
            <person name="Nusbaum C."/>
            <person name="Birren B."/>
        </authorList>
    </citation>
    <scope>NUCLEOTIDE SEQUENCE [LARGE SCALE GENOMIC DNA]</scope>
    <source>
        <strain evidence="3">ATCC 64411 / 73-15</strain>
    </source>
</reference>
<dbReference type="eggNOG" id="ENOG502SHQD">
    <property type="taxonomic scope" value="Eukaryota"/>
</dbReference>
<dbReference type="OrthoDB" id="5370830at2759"/>
<dbReference type="EnsemblFungi" id="MAPG_06217T0">
    <property type="protein sequence ID" value="MAPG_06217T0"/>
    <property type="gene ID" value="MAPG_06217"/>
</dbReference>
<protein>
    <recommendedName>
        <fullName evidence="4">Cerato-platanin</fullName>
    </recommendedName>
</protein>
<dbReference type="STRING" id="644358.A0A0C4E1F7"/>
<dbReference type="VEuPathDB" id="FungiDB:MAPG_06217"/>